<dbReference type="Proteomes" id="UP000093309">
    <property type="component" value="Unassembled WGS sequence"/>
</dbReference>
<evidence type="ECO:0000313" key="1">
    <source>
        <dbReference type="EMBL" id="OCT10651.1"/>
    </source>
</evidence>
<organism evidence="1 2">
    <name type="scientific">Paenibacillus pectinilyticus</name>
    <dbReference type="NCBI Taxonomy" id="512399"/>
    <lineage>
        <taxon>Bacteria</taxon>
        <taxon>Bacillati</taxon>
        <taxon>Bacillota</taxon>
        <taxon>Bacilli</taxon>
        <taxon>Bacillales</taxon>
        <taxon>Paenibacillaceae</taxon>
        <taxon>Paenibacillus</taxon>
    </lineage>
</organism>
<comment type="caution">
    <text evidence="1">The sequence shown here is derived from an EMBL/GenBank/DDBJ whole genome shotgun (WGS) entry which is preliminary data.</text>
</comment>
<evidence type="ECO:0000313" key="2">
    <source>
        <dbReference type="Proteomes" id="UP000093309"/>
    </source>
</evidence>
<dbReference type="EMBL" id="LYPC01000030">
    <property type="protein sequence ID" value="OCT10651.1"/>
    <property type="molecule type" value="Genomic_DNA"/>
</dbReference>
<gene>
    <name evidence="1" type="ORF">A8709_22690</name>
</gene>
<sequence>MISFNYNEWLDEYNDCLTLFEMFGDEHYLLEATEVLHSLKAVLRRIDHNTKLTQCINNDVCRNYKYILSEDF</sequence>
<keyword evidence="2" id="KW-1185">Reference proteome</keyword>
<reference evidence="2" key="1">
    <citation type="submission" date="2016-05" db="EMBL/GenBank/DDBJ databases">
        <title>Paenibacillus oryzae. sp. nov., isolated from the rice root.</title>
        <authorList>
            <person name="Zhang J."/>
            <person name="Zhang X."/>
        </authorList>
    </citation>
    <scope>NUCLEOTIDE SEQUENCE [LARGE SCALE GENOMIC DNA]</scope>
    <source>
        <strain evidence="2">KCTC13222</strain>
    </source>
</reference>
<proteinExistence type="predicted"/>
<protein>
    <submittedName>
        <fullName evidence="1">Uncharacterized protein</fullName>
    </submittedName>
</protein>
<name>A0A1C0ZRK4_9BACL</name>
<dbReference type="AlphaFoldDB" id="A0A1C0ZRK4"/>
<accession>A0A1C0ZRK4</accession>